<proteinExistence type="predicted"/>
<dbReference type="KEGG" id="bcoa:BF29_2511"/>
<feature type="domain" description="DNA methylase adenine-specific" evidence="1">
    <location>
        <begin position="97"/>
        <end position="201"/>
    </location>
</feature>
<dbReference type="InterPro" id="IPR003356">
    <property type="entry name" value="DNA_methylase_A-5"/>
</dbReference>
<evidence type="ECO:0000259" key="1">
    <source>
        <dbReference type="Pfam" id="PF02384"/>
    </source>
</evidence>
<dbReference type="KEGG" id="bcoa:BF29_2587"/>
<name>A0A0B5X197_HEYCO</name>
<comment type="caution">
    <text evidence="2">The sequence shown here is derived from an EMBL/GenBank/DDBJ whole genome shotgun (WGS) entry which is preliminary data.</text>
</comment>
<organism evidence="2 3">
    <name type="scientific">Heyndrickxia coagulans DSM 1 = ATCC 7050</name>
    <dbReference type="NCBI Taxonomy" id="1121088"/>
    <lineage>
        <taxon>Bacteria</taxon>
        <taxon>Bacillati</taxon>
        <taxon>Bacillota</taxon>
        <taxon>Bacilli</taxon>
        <taxon>Bacillales</taxon>
        <taxon>Bacillaceae</taxon>
        <taxon>Heyndrickxia</taxon>
    </lineage>
</organism>
<accession>A0A0B5X197</accession>
<dbReference type="Proteomes" id="UP000184029">
    <property type="component" value="Unassembled WGS sequence"/>
</dbReference>
<protein>
    <submittedName>
        <fullName evidence="2">N-6 DNA Methylase</fullName>
    </submittedName>
</protein>
<reference evidence="2 3" key="1">
    <citation type="submission" date="2016-11" db="EMBL/GenBank/DDBJ databases">
        <authorList>
            <person name="Varghese N."/>
            <person name="Submissions S."/>
        </authorList>
    </citation>
    <scope>NUCLEOTIDE SEQUENCE [LARGE SCALE GENOMIC DNA]</scope>
    <source>
        <strain evidence="2 3">DSM 1</strain>
    </source>
</reference>
<dbReference type="SUPFAM" id="SSF53335">
    <property type="entry name" value="S-adenosyl-L-methionine-dependent methyltransferases"/>
    <property type="match status" value="1"/>
</dbReference>
<dbReference type="GO" id="GO:0003677">
    <property type="term" value="F:DNA binding"/>
    <property type="evidence" value="ECO:0007669"/>
    <property type="project" value="InterPro"/>
</dbReference>
<dbReference type="HOGENOM" id="CLU_072010_3_0_9"/>
<dbReference type="Pfam" id="PF02384">
    <property type="entry name" value="N6_Mtase"/>
    <property type="match status" value="1"/>
</dbReference>
<sequence length="235" mass="27035">METMSVDRMIKLFEKLRYRHDMFTVFADFLEMSAISISNAVDFQHMKEREARYMDIVKKYDKKEMKIFPQILGELINSLDKHPSDVLGDIFMKLELSSSWHGQFFTPMSLANMFAELTISGYEKQIKKNGYFTLNEPACGGGATIIGMVNALEKRKLNYQACMRVVAQDIDAKAVHMCYLQLSLLGVDAVILQGDTLSYKFSDVWMTPNHILRWARSRKPVPDPKPQFEQLSLAL</sequence>
<evidence type="ECO:0000313" key="2">
    <source>
        <dbReference type="EMBL" id="SHF74667.1"/>
    </source>
</evidence>
<dbReference type="PRINTS" id="PR00507">
    <property type="entry name" value="N12N6MTFRASE"/>
</dbReference>
<evidence type="ECO:0000313" key="3">
    <source>
        <dbReference type="Proteomes" id="UP000184029"/>
    </source>
</evidence>
<dbReference type="AlphaFoldDB" id="A0A0B5X197"/>
<gene>
    <name evidence="2" type="ORF">SAMN02745208_02606</name>
</gene>
<dbReference type="InterPro" id="IPR029063">
    <property type="entry name" value="SAM-dependent_MTases_sf"/>
</dbReference>
<dbReference type="EMBL" id="FQUB01000068">
    <property type="protein sequence ID" value="SHF74667.1"/>
    <property type="molecule type" value="Genomic_DNA"/>
</dbReference>
<keyword evidence="2" id="KW-0489">Methyltransferase</keyword>
<keyword evidence="2" id="KW-0808">Transferase</keyword>
<dbReference type="GO" id="GO:0032259">
    <property type="term" value="P:methylation"/>
    <property type="evidence" value="ECO:0007669"/>
    <property type="project" value="UniProtKB-KW"/>
</dbReference>
<dbReference type="Gene3D" id="3.40.50.150">
    <property type="entry name" value="Vaccinia Virus protein VP39"/>
    <property type="match status" value="1"/>
</dbReference>
<dbReference type="GO" id="GO:0008170">
    <property type="term" value="F:N-methyltransferase activity"/>
    <property type="evidence" value="ECO:0007669"/>
    <property type="project" value="InterPro"/>
</dbReference>